<dbReference type="OrthoDB" id="2690874at2759"/>
<comment type="caution">
    <text evidence="2">The sequence shown here is derived from an EMBL/GenBank/DDBJ whole genome shotgun (WGS) entry which is preliminary data.</text>
</comment>
<dbReference type="AlphaFoldDB" id="A0A9P7A112"/>
<keyword evidence="3" id="KW-1185">Reference proteome</keyword>
<dbReference type="Proteomes" id="UP000714275">
    <property type="component" value="Unassembled WGS sequence"/>
</dbReference>
<organism evidence="2 3">
    <name type="scientific">Suillus placidus</name>
    <dbReference type="NCBI Taxonomy" id="48579"/>
    <lineage>
        <taxon>Eukaryota</taxon>
        <taxon>Fungi</taxon>
        <taxon>Dikarya</taxon>
        <taxon>Basidiomycota</taxon>
        <taxon>Agaricomycotina</taxon>
        <taxon>Agaricomycetes</taxon>
        <taxon>Agaricomycetidae</taxon>
        <taxon>Boletales</taxon>
        <taxon>Suillineae</taxon>
        <taxon>Suillaceae</taxon>
        <taxon>Suillus</taxon>
    </lineage>
</organism>
<protein>
    <submittedName>
        <fullName evidence="2">Uncharacterized protein</fullName>
    </submittedName>
</protein>
<gene>
    <name evidence="2" type="ORF">EV702DRAFT_1193993</name>
</gene>
<name>A0A9P7A112_9AGAM</name>
<feature type="compositionally biased region" description="Basic and acidic residues" evidence="1">
    <location>
        <begin position="226"/>
        <end position="240"/>
    </location>
</feature>
<dbReference type="EMBL" id="JABBWD010000008">
    <property type="protein sequence ID" value="KAG1780520.1"/>
    <property type="molecule type" value="Genomic_DNA"/>
</dbReference>
<dbReference type="PANTHER" id="PTHR21248:SF22">
    <property type="entry name" value="PHOSPHOLIPASE D"/>
    <property type="match status" value="1"/>
</dbReference>
<feature type="region of interest" description="Disordered" evidence="1">
    <location>
        <begin position="225"/>
        <end position="257"/>
    </location>
</feature>
<dbReference type="PANTHER" id="PTHR21248">
    <property type="entry name" value="CARDIOLIPIN SYNTHASE"/>
    <property type="match status" value="1"/>
</dbReference>
<reference evidence="2" key="1">
    <citation type="journal article" date="2020" name="New Phytol.">
        <title>Comparative genomics reveals dynamic genome evolution in host specialist ectomycorrhizal fungi.</title>
        <authorList>
            <person name="Lofgren L.A."/>
            <person name="Nguyen N.H."/>
            <person name="Vilgalys R."/>
            <person name="Ruytinx J."/>
            <person name="Liao H.L."/>
            <person name="Branco S."/>
            <person name="Kuo A."/>
            <person name="LaButti K."/>
            <person name="Lipzen A."/>
            <person name="Andreopoulos W."/>
            <person name="Pangilinan J."/>
            <person name="Riley R."/>
            <person name="Hundley H."/>
            <person name="Na H."/>
            <person name="Barry K."/>
            <person name="Grigoriev I.V."/>
            <person name="Stajich J.E."/>
            <person name="Kennedy P.G."/>
        </authorList>
    </citation>
    <scope>NUCLEOTIDE SEQUENCE</scope>
    <source>
        <strain evidence="2">DOB743</strain>
    </source>
</reference>
<proteinExistence type="predicted"/>
<evidence type="ECO:0000313" key="2">
    <source>
        <dbReference type="EMBL" id="KAG1780520.1"/>
    </source>
</evidence>
<accession>A0A9P7A112</accession>
<evidence type="ECO:0000256" key="1">
    <source>
        <dbReference type="SAM" id="MobiDB-lite"/>
    </source>
</evidence>
<evidence type="ECO:0000313" key="3">
    <source>
        <dbReference type="Proteomes" id="UP000714275"/>
    </source>
</evidence>
<sequence>MACCSVKMQMRHSEFRPVNPRKRMPTAPPSAEIDLFLKIYCDVLATLDTNPWAGVVSPPLLGLRGVVNLSIISHSEYHYDCIVRAESEVFLALNFWQTSKSASKICDALLELSRRAMKKGKKVVVEMMYGRANLKVFTKSHVIVDDAEMASDEVKPPKRSDIPGIDFELVNFHQHMCPPHPLLNTRYRPPEGGYKFGMNNEYATTWILDGSKGAEPFKTLQLEAGGIHDGDVDKGGKEDPASLGLEMQESHSSPVPI</sequence>